<accession>A0ACA9S8W3</accession>
<comment type="caution">
    <text evidence="1">The sequence shown here is derived from an EMBL/GenBank/DDBJ whole genome shotgun (WGS) entry which is preliminary data.</text>
</comment>
<protein>
    <submittedName>
        <fullName evidence="1">21139_t:CDS:1</fullName>
    </submittedName>
</protein>
<evidence type="ECO:0000313" key="2">
    <source>
        <dbReference type="Proteomes" id="UP000789920"/>
    </source>
</evidence>
<evidence type="ECO:0000313" key="1">
    <source>
        <dbReference type="EMBL" id="CAG8831954.1"/>
    </source>
</evidence>
<feature type="non-terminal residue" evidence="1">
    <location>
        <position position="1"/>
    </location>
</feature>
<proteinExistence type="predicted"/>
<keyword evidence="2" id="KW-1185">Reference proteome</keyword>
<name>A0ACA9S8W3_9GLOM</name>
<sequence length="247" mass="28746">DEDDRTLIENGIYNESTLHLVTNLRGGGKIFVEEQTGLNYIVKVKHDETINLIKQKLYDQGCDHPLDKQILFFKGKQLEDSRTLSEYKIYNESTLHLVSSLRGGGKIFVEEQTGLNYIVKVKHDETINLIKQKLYNQGCNHPPDQQRLFLNWELEDGRTLSEYNIYNESTLYLKTSQEKIIFVKMLTGLIIHIKFEFSDTINQIKQKIQDKKGIPSYQQNLIFAGRPLEDGRTLSDYNIYNETTLHL</sequence>
<feature type="non-terminal residue" evidence="1">
    <location>
        <position position="247"/>
    </location>
</feature>
<dbReference type="Proteomes" id="UP000789920">
    <property type="component" value="Unassembled WGS sequence"/>
</dbReference>
<dbReference type="EMBL" id="CAJVQC010102567">
    <property type="protein sequence ID" value="CAG8831954.1"/>
    <property type="molecule type" value="Genomic_DNA"/>
</dbReference>
<reference evidence="1" key="1">
    <citation type="submission" date="2021-06" db="EMBL/GenBank/DDBJ databases">
        <authorList>
            <person name="Kallberg Y."/>
            <person name="Tangrot J."/>
            <person name="Rosling A."/>
        </authorList>
    </citation>
    <scope>NUCLEOTIDE SEQUENCE</scope>
    <source>
        <strain evidence="1">MA461A</strain>
    </source>
</reference>
<organism evidence="1 2">
    <name type="scientific">Racocetra persica</name>
    <dbReference type="NCBI Taxonomy" id="160502"/>
    <lineage>
        <taxon>Eukaryota</taxon>
        <taxon>Fungi</taxon>
        <taxon>Fungi incertae sedis</taxon>
        <taxon>Mucoromycota</taxon>
        <taxon>Glomeromycotina</taxon>
        <taxon>Glomeromycetes</taxon>
        <taxon>Diversisporales</taxon>
        <taxon>Gigasporaceae</taxon>
        <taxon>Racocetra</taxon>
    </lineage>
</organism>
<gene>
    <name evidence="1" type="ORF">RPERSI_LOCUS28311</name>
</gene>